<evidence type="ECO:0000256" key="3">
    <source>
        <dbReference type="ARBA" id="ARBA00022840"/>
    </source>
</evidence>
<dbReference type="PANTHER" id="PTHR42781:SF4">
    <property type="entry name" value="SPERMIDINE_PUTRESCINE IMPORT ATP-BINDING PROTEIN POTA"/>
    <property type="match status" value="1"/>
</dbReference>
<accession>A0A7G9FX87</accession>
<dbReference type="InterPro" id="IPR017871">
    <property type="entry name" value="ABC_transporter-like_CS"/>
</dbReference>
<keyword evidence="2" id="KW-0547">Nucleotide-binding</keyword>
<dbReference type="SMART" id="SM00382">
    <property type="entry name" value="AAA"/>
    <property type="match status" value="1"/>
</dbReference>
<gene>
    <name evidence="5" type="ORF">H9Q77_03210</name>
</gene>
<organism evidence="5 6">
    <name type="scientific">Simiaoa sunii</name>
    <dbReference type="NCBI Taxonomy" id="2763672"/>
    <lineage>
        <taxon>Bacteria</taxon>
        <taxon>Bacillati</taxon>
        <taxon>Bacillota</taxon>
        <taxon>Clostridia</taxon>
        <taxon>Lachnospirales</taxon>
        <taxon>Lachnospiraceae</taxon>
        <taxon>Simiaoa</taxon>
    </lineage>
</organism>
<dbReference type="InterPro" id="IPR003593">
    <property type="entry name" value="AAA+_ATPase"/>
</dbReference>
<dbReference type="InterPro" id="IPR003439">
    <property type="entry name" value="ABC_transporter-like_ATP-bd"/>
</dbReference>
<feature type="domain" description="ABC transporter" evidence="4">
    <location>
        <begin position="2"/>
        <end position="203"/>
    </location>
</feature>
<dbReference type="AlphaFoldDB" id="A0A7G9FX87"/>
<dbReference type="SUPFAM" id="SSF52540">
    <property type="entry name" value="P-loop containing nucleoside triphosphate hydrolases"/>
    <property type="match status" value="1"/>
</dbReference>
<name>A0A7G9FX87_9FIRM</name>
<keyword evidence="3 5" id="KW-0067">ATP-binding</keyword>
<dbReference type="Pfam" id="PF00005">
    <property type="entry name" value="ABC_tran"/>
    <property type="match status" value="1"/>
</dbReference>
<sequence>MQKAIEVTNLCKRYSQEVLKNFSLSVNEGEMVVLLGESGCGKSTFIRILAGLENADSGSVCLNGISMDERIPPNKRNIALVYQEPVLWNHMPVWKNIAYGMAKKDKKVIYELMDALEIGGLEKRFPEEISGGQAKRVALARALAADKGILLLDEPLSNIDEKTKLKNLEYLVQNYKDRKTILYVTHSKMEADFLGCRQIRMDVRE</sequence>
<protein>
    <submittedName>
        <fullName evidence="5">ABC transporter ATP-binding protein</fullName>
    </submittedName>
</protein>
<dbReference type="InterPro" id="IPR027417">
    <property type="entry name" value="P-loop_NTPase"/>
</dbReference>
<dbReference type="PANTHER" id="PTHR42781">
    <property type="entry name" value="SPERMIDINE/PUTRESCINE IMPORT ATP-BINDING PROTEIN POTA"/>
    <property type="match status" value="1"/>
</dbReference>
<dbReference type="RefSeq" id="WP_249326521.1">
    <property type="nucleotide sequence ID" value="NZ_CP060633.1"/>
</dbReference>
<reference evidence="5 6" key="1">
    <citation type="submission" date="2020-08" db="EMBL/GenBank/DDBJ databases">
        <authorList>
            <person name="Liu C."/>
            <person name="Sun Q."/>
        </authorList>
    </citation>
    <scope>NUCLEOTIDE SEQUENCE [LARGE SCALE GENOMIC DNA]</scope>
    <source>
        <strain evidence="5 6">NSJ-8</strain>
    </source>
</reference>
<evidence type="ECO:0000313" key="6">
    <source>
        <dbReference type="Proteomes" id="UP000515981"/>
    </source>
</evidence>
<evidence type="ECO:0000259" key="4">
    <source>
        <dbReference type="PROSITE" id="PS50893"/>
    </source>
</evidence>
<dbReference type="KEGG" id="ssun:H9Q77_03210"/>
<keyword evidence="1" id="KW-0813">Transport</keyword>
<evidence type="ECO:0000313" key="5">
    <source>
        <dbReference type="EMBL" id="QNM03169.1"/>
    </source>
</evidence>
<keyword evidence="6" id="KW-1185">Reference proteome</keyword>
<proteinExistence type="predicted"/>
<dbReference type="EMBL" id="CP060633">
    <property type="protein sequence ID" value="QNM03169.1"/>
    <property type="molecule type" value="Genomic_DNA"/>
</dbReference>
<dbReference type="Gene3D" id="3.40.50.300">
    <property type="entry name" value="P-loop containing nucleotide triphosphate hydrolases"/>
    <property type="match status" value="1"/>
</dbReference>
<evidence type="ECO:0000256" key="1">
    <source>
        <dbReference type="ARBA" id="ARBA00022448"/>
    </source>
</evidence>
<dbReference type="PROSITE" id="PS00211">
    <property type="entry name" value="ABC_TRANSPORTER_1"/>
    <property type="match status" value="1"/>
</dbReference>
<dbReference type="GO" id="GO:0005524">
    <property type="term" value="F:ATP binding"/>
    <property type="evidence" value="ECO:0007669"/>
    <property type="project" value="UniProtKB-KW"/>
</dbReference>
<dbReference type="InterPro" id="IPR050093">
    <property type="entry name" value="ABC_SmlMolc_Importer"/>
</dbReference>
<dbReference type="GO" id="GO:0016887">
    <property type="term" value="F:ATP hydrolysis activity"/>
    <property type="evidence" value="ECO:0007669"/>
    <property type="project" value="InterPro"/>
</dbReference>
<dbReference type="PROSITE" id="PS50893">
    <property type="entry name" value="ABC_TRANSPORTER_2"/>
    <property type="match status" value="1"/>
</dbReference>
<dbReference type="Proteomes" id="UP000515981">
    <property type="component" value="Chromosome"/>
</dbReference>
<evidence type="ECO:0000256" key="2">
    <source>
        <dbReference type="ARBA" id="ARBA00022741"/>
    </source>
</evidence>